<evidence type="ECO:0000259" key="3">
    <source>
        <dbReference type="Pfam" id="PF02608"/>
    </source>
</evidence>
<feature type="region of interest" description="Disordered" evidence="2">
    <location>
        <begin position="1"/>
        <end position="23"/>
    </location>
</feature>
<feature type="domain" description="ABC transporter substrate-binding protein PnrA-like" evidence="3">
    <location>
        <begin position="32"/>
        <end position="319"/>
    </location>
</feature>
<dbReference type="InterPro" id="IPR052910">
    <property type="entry name" value="ABC-Purine-Binding"/>
</dbReference>
<dbReference type="CDD" id="cd19963">
    <property type="entry name" value="PBP1_BMP-like"/>
    <property type="match status" value="1"/>
</dbReference>
<comment type="caution">
    <text evidence="4">The sequence shown here is derived from an EMBL/GenBank/DDBJ whole genome shotgun (WGS) entry which is preliminary data.</text>
</comment>
<evidence type="ECO:0000256" key="1">
    <source>
        <dbReference type="ARBA" id="ARBA00022729"/>
    </source>
</evidence>
<proteinExistence type="predicted"/>
<sequence length="391" mass="41922">MVLGVAGCGSTATKEPAKEETKAATDAASKIKVGFIFVGDENEGYTYAHKLGAQDMQAALGLSDDQVIYKWNIPENEECYDAAVDLAEQGCNIIFANSFGHEDYIIQAAKEYPDVQFCHATGYKAATSGLANMHNFFTSVYESRYVSGVVAGMKLAELYGADTDSKIGYVGAYSYAEVKSGFTSFFLGVRSICPNVTMEVKYTGSWADQALEKETAEALIADGCVLIGQHADTTGAAAACEAAGVYDIGYNVSMIDAAPNYALTSASIKWAPYMTYAVQCVIDGKPIDTDWCQGYADGAVWITDLNEKAVAPGTKEKVDETWAAIKDGSLKVFDTSKWTVGGEKITSTAKLEGFNGVEYISPDGYFMESELASAPSFSFTIDGITELNTVY</sequence>
<dbReference type="AlphaFoldDB" id="A0A645BVV7"/>
<name>A0A645BVV7_9ZZZZ</name>
<dbReference type="Gene3D" id="3.40.50.2300">
    <property type="match status" value="2"/>
</dbReference>
<dbReference type="InterPro" id="IPR003760">
    <property type="entry name" value="PnrA-like"/>
</dbReference>
<dbReference type="PANTHER" id="PTHR43208">
    <property type="entry name" value="ABC TRANSPORTER SUBSTRATE-BINDING PROTEIN"/>
    <property type="match status" value="1"/>
</dbReference>
<evidence type="ECO:0000313" key="4">
    <source>
        <dbReference type="EMBL" id="MPM69238.1"/>
    </source>
</evidence>
<protein>
    <submittedName>
        <fullName evidence="4">Purine-binding protein</fullName>
    </submittedName>
</protein>
<accession>A0A645BVV7</accession>
<organism evidence="4">
    <name type="scientific">bioreactor metagenome</name>
    <dbReference type="NCBI Taxonomy" id="1076179"/>
    <lineage>
        <taxon>unclassified sequences</taxon>
        <taxon>metagenomes</taxon>
        <taxon>ecological metagenomes</taxon>
    </lineage>
</organism>
<dbReference type="Pfam" id="PF02608">
    <property type="entry name" value="Bmp"/>
    <property type="match status" value="1"/>
</dbReference>
<dbReference type="GO" id="GO:0005886">
    <property type="term" value="C:plasma membrane"/>
    <property type="evidence" value="ECO:0007669"/>
    <property type="project" value="InterPro"/>
</dbReference>
<gene>
    <name evidence="4" type="ORF">SDC9_116182</name>
</gene>
<keyword evidence="1" id="KW-0732">Signal</keyword>
<dbReference type="PANTHER" id="PTHR43208:SF1">
    <property type="entry name" value="ABC TRANSPORTER SUBSTRATE-BINDING PROTEIN"/>
    <property type="match status" value="1"/>
</dbReference>
<reference evidence="4" key="1">
    <citation type="submission" date="2019-08" db="EMBL/GenBank/DDBJ databases">
        <authorList>
            <person name="Kucharzyk K."/>
            <person name="Murdoch R.W."/>
            <person name="Higgins S."/>
            <person name="Loffler F."/>
        </authorList>
    </citation>
    <scope>NUCLEOTIDE SEQUENCE</scope>
</reference>
<dbReference type="EMBL" id="VSSQ01022731">
    <property type="protein sequence ID" value="MPM69238.1"/>
    <property type="molecule type" value="Genomic_DNA"/>
</dbReference>
<evidence type="ECO:0000256" key="2">
    <source>
        <dbReference type="SAM" id="MobiDB-lite"/>
    </source>
</evidence>